<dbReference type="InterPro" id="IPR027383">
    <property type="entry name" value="Znf_put"/>
</dbReference>
<dbReference type="OrthoDB" id="6194834at2"/>
<dbReference type="Pfam" id="PF13490">
    <property type="entry name" value="zf-HC2"/>
    <property type="match status" value="1"/>
</dbReference>
<dbReference type="PATRIC" id="fig|1341157.4.peg.2114"/>
<evidence type="ECO:0000313" key="4">
    <source>
        <dbReference type="Proteomes" id="UP000019365"/>
    </source>
</evidence>
<dbReference type="EMBL" id="ATAX01000026">
    <property type="protein sequence ID" value="EWM53337.1"/>
    <property type="molecule type" value="Genomic_DNA"/>
</dbReference>
<feature type="domain" description="Putative zinc-finger" evidence="2">
    <location>
        <begin position="8"/>
        <end position="38"/>
    </location>
</feature>
<reference evidence="3 4" key="1">
    <citation type="journal article" date="2014" name="PLoS ONE">
        <title>Rumen cellulosomics: divergent fiber-degrading strategies revealed by comparative genome-wide analysis of six ruminococcal strains.</title>
        <authorList>
            <person name="Dassa B."/>
            <person name="Borovok I."/>
            <person name="Ruimy-Israeli V."/>
            <person name="Lamed R."/>
            <person name="Flint H.J."/>
            <person name="Duncan S.H."/>
            <person name="Henrissat B."/>
            <person name="Coutinho P."/>
            <person name="Morrison M."/>
            <person name="Mosoni P."/>
            <person name="Yeoman C.J."/>
            <person name="White B.A."/>
            <person name="Bayer E.A."/>
        </authorList>
    </citation>
    <scope>NUCLEOTIDE SEQUENCE [LARGE SCALE GENOMIC DNA]</scope>
    <source>
        <strain evidence="3 4">007c</strain>
    </source>
</reference>
<evidence type="ECO:0000256" key="1">
    <source>
        <dbReference type="SAM" id="Phobius"/>
    </source>
</evidence>
<evidence type="ECO:0000259" key="2">
    <source>
        <dbReference type="Pfam" id="PF13490"/>
    </source>
</evidence>
<keyword evidence="1" id="KW-1133">Transmembrane helix</keyword>
<accession>W7UY68</accession>
<keyword evidence="1" id="KW-0812">Transmembrane</keyword>
<sequence>MKYDHDIIRDLIPICIDGIASKKSQEAVKKHIAECPDCKKEWEQMKNDIQTCEKITLPEDTAKYKKAAERVRKHHRWMLLKTTCAVIASLFVIGIIGNFIDGARFTPEAAAKLSFKEFSGDMYETPEERENAPNPEITILGTIKSSDGKVADTYALIYKPDLDISMLAESISQRCDMLRMGMWTGGGGSWGNNADNGINMSGGGHSCSDCNKDYHFIAFYVTDKQVKNISFINEGKTYTLSPDEKGFCGMSWEMPADQFKDCNIHEGTATDENGRVLYTIQQVTGKTDTGYEYTLYDWVKTE</sequence>
<evidence type="ECO:0000313" key="3">
    <source>
        <dbReference type="EMBL" id="EWM53337.1"/>
    </source>
</evidence>
<gene>
    <name evidence="3" type="ORF">RF007C_10215</name>
</gene>
<comment type="caution">
    <text evidence="3">The sequence shown here is derived from an EMBL/GenBank/DDBJ whole genome shotgun (WGS) entry which is preliminary data.</text>
</comment>
<keyword evidence="1" id="KW-0472">Membrane</keyword>
<dbReference type="RefSeq" id="WP_019680325.1">
    <property type="nucleotide sequence ID" value="NZ_ATAX01000026.1"/>
</dbReference>
<name>W7UY68_RUMFL</name>
<organism evidence="3 4">
    <name type="scientific">Ruminococcus flavefaciens 007c</name>
    <dbReference type="NCBI Taxonomy" id="1341157"/>
    <lineage>
        <taxon>Bacteria</taxon>
        <taxon>Bacillati</taxon>
        <taxon>Bacillota</taxon>
        <taxon>Clostridia</taxon>
        <taxon>Eubacteriales</taxon>
        <taxon>Oscillospiraceae</taxon>
        <taxon>Ruminococcus</taxon>
    </lineage>
</organism>
<dbReference type="Proteomes" id="UP000019365">
    <property type="component" value="Unassembled WGS sequence"/>
</dbReference>
<proteinExistence type="predicted"/>
<feature type="transmembrane region" description="Helical" evidence="1">
    <location>
        <begin position="79"/>
        <end position="100"/>
    </location>
</feature>
<keyword evidence="4" id="KW-1185">Reference proteome</keyword>
<dbReference type="AlphaFoldDB" id="W7UY68"/>
<protein>
    <recommendedName>
        <fullName evidence="2">Putative zinc-finger domain-containing protein</fullName>
    </recommendedName>
</protein>